<feature type="signal peptide" evidence="1">
    <location>
        <begin position="1"/>
        <end position="21"/>
    </location>
</feature>
<dbReference type="Proteomes" id="UP001268089">
    <property type="component" value="Unassembled WGS sequence"/>
</dbReference>
<evidence type="ECO:0008006" key="4">
    <source>
        <dbReference type="Google" id="ProtNLM"/>
    </source>
</evidence>
<name>A0ABU1ZN41_9BURK</name>
<organism evidence="2 3">
    <name type="scientific">Rhodoferax saidenbachensis</name>
    <dbReference type="NCBI Taxonomy" id="1484693"/>
    <lineage>
        <taxon>Bacteria</taxon>
        <taxon>Pseudomonadati</taxon>
        <taxon>Pseudomonadota</taxon>
        <taxon>Betaproteobacteria</taxon>
        <taxon>Burkholderiales</taxon>
        <taxon>Comamonadaceae</taxon>
        <taxon>Rhodoferax</taxon>
    </lineage>
</organism>
<accession>A0ABU1ZN41</accession>
<sequence length="290" mass="31129">MKLFSKFVIHCALIAASLLLAGCEKSDIRYSETLDRNDLMVLPFPSWTPTGDAKVQPVDLSATTDTPVEVGVAGTPAEISPLYVVRLDDTHAALVTQVLPVDENNRPYDGHASSGMIGAYFFEQSAAGWRMVTRQDSVATSGVEGNIGRTSIVKLEEGHFAVTAEWGSCWQGYCGRWLVVVGLQGDLATLLNPGIALSVDNDGAHGACSALDHSAHAKEDATDGSGECLDIQSEWKFQGNHLQVLYNGRLSQLGTNGELLPTKKIRERTIYVATPGQLTLISGSVPIPEF</sequence>
<evidence type="ECO:0000256" key="1">
    <source>
        <dbReference type="SAM" id="SignalP"/>
    </source>
</evidence>
<gene>
    <name evidence="2" type="ORF">J2X15_001654</name>
</gene>
<dbReference type="EMBL" id="JAVDXO010000003">
    <property type="protein sequence ID" value="MDR7306371.1"/>
    <property type="molecule type" value="Genomic_DNA"/>
</dbReference>
<proteinExistence type="predicted"/>
<evidence type="ECO:0000313" key="2">
    <source>
        <dbReference type="EMBL" id="MDR7306371.1"/>
    </source>
</evidence>
<dbReference type="PROSITE" id="PS51257">
    <property type="entry name" value="PROKAR_LIPOPROTEIN"/>
    <property type="match status" value="1"/>
</dbReference>
<reference evidence="2 3" key="1">
    <citation type="submission" date="2023-07" db="EMBL/GenBank/DDBJ databases">
        <title>Sorghum-associated microbial communities from plants grown in Nebraska, USA.</title>
        <authorList>
            <person name="Schachtman D."/>
        </authorList>
    </citation>
    <scope>NUCLEOTIDE SEQUENCE [LARGE SCALE GENOMIC DNA]</scope>
    <source>
        <strain evidence="2 3">BE308</strain>
    </source>
</reference>
<protein>
    <recommendedName>
        <fullName evidence="4">Lipoprotein</fullName>
    </recommendedName>
</protein>
<keyword evidence="3" id="KW-1185">Reference proteome</keyword>
<keyword evidence="1" id="KW-0732">Signal</keyword>
<feature type="chain" id="PRO_5047218844" description="Lipoprotein" evidence="1">
    <location>
        <begin position="22"/>
        <end position="290"/>
    </location>
</feature>
<comment type="caution">
    <text evidence="2">The sequence shown here is derived from an EMBL/GenBank/DDBJ whole genome shotgun (WGS) entry which is preliminary data.</text>
</comment>
<evidence type="ECO:0000313" key="3">
    <source>
        <dbReference type="Proteomes" id="UP001268089"/>
    </source>
</evidence>
<dbReference type="RefSeq" id="WP_310341362.1">
    <property type="nucleotide sequence ID" value="NZ_JAVDXO010000003.1"/>
</dbReference>